<dbReference type="NCBIfam" id="TIGR00197">
    <property type="entry name" value="yjeF_nterm"/>
    <property type="match status" value="1"/>
</dbReference>
<dbReference type="SUPFAM" id="SSF64153">
    <property type="entry name" value="YjeF N-terminal domain-like"/>
    <property type="match status" value="1"/>
</dbReference>
<dbReference type="Gene3D" id="3.40.50.10260">
    <property type="entry name" value="YjeF N-terminal domain"/>
    <property type="match status" value="1"/>
</dbReference>
<dbReference type="HAMAP" id="MF_01966">
    <property type="entry name" value="NADHX_epimerase"/>
    <property type="match status" value="1"/>
</dbReference>
<dbReference type="EC" id="5.1.99.6" evidence="3 10"/>
<keyword evidence="5 10" id="KW-0547">Nucleotide-binding</keyword>
<dbReference type="GO" id="GO:0016301">
    <property type="term" value="F:kinase activity"/>
    <property type="evidence" value="ECO:0007669"/>
    <property type="project" value="UniProtKB-KW"/>
</dbReference>
<dbReference type="PANTHER" id="PTHR13232">
    <property type="entry name" value="NAD(P)H-HYDRATE EPIMERASE"/>
    <property type="match status" value="1"/>
</dbReference>
<accession>A0A075HM15</accession>
<dbReference type="InterPro" id="IPR036652">
    <property type="entry name" value="YjeF_N_dom_sf"/>
</dbReference>
<evidence type="ECO:0000259" key="11">
    <source>
        <dbReference type="PROSITE" id="PS51385"/>
    </source>
</evidence>
<dbReference type="GO" id="GO:0000166">
    <property type="term" value="F:nucleotide binding"/>
    <property type="evidence" value="ECO:0007669"/>
    <property type="project" value="UniProtKB-KW"/>
</dbReference>
<keyword evidence="7 10" id="KW-0630">Potassium</keyword>
<feature type="binding site" evidence="10">
    <location>
        <begin position="135"/>
        <end position="141"/>
    </location>
    <ligand>
        <name>(6S)-NADPHX</name>
        <dbReference type="ChEBI" id="CHEBI:64076"/>
    </ligand>
</feature>
<evidence type="ECO:0000256" key="10">
    <source>
        <dbReference type="HAMAP-Rule" id="MF_01966"/>
    </source>
</evidence>
<dbReference type="Pfam" id="PF03853">
    <property type="entry name" value="YjeF_N"/>
    <property type="match status" value="1"/>
</dbReference>
<comment type="caution">
    <text evidence="10">Lacks conserved residue(s) required for the propagation of feature annotation.</text>
</comment>
<comment type="function">
    <text evidence="10">Catalyzes the epimerization of the S- and R-forms of NAD(P)HX, a damaged form of NAD(P)H that is a result of enzymatic or heat-dependent hydration. This is a prerequisite for the S-specific NAD(P)H-hydrate dehydratase to allow the repair of both epimers of NAD(P)HX.</text>
</comment>
<dbReference type="GO" id="GO:0052856">
    <property type="term" value="F:NAD(P)HX epimerase activity"/>
    <property type="evidence" value="ECO:0007669"/>
    <property type="project" value="UniProtKB-UniRule"/>
</dbReference>
<dbReference type="InterPro" id="IPR032976">
    <property type="entry name" value="YJEFN_prot_NAXE-like"/>
</dbReference>
<evidence type="ECO:0000256" key="2">
    <source>
        <dbReference type="ARBA" id="ARBA00000909"/>
    </source>
</evidence>
<dbReference type="PANTHER" id="PTHR13232:SF10">
    <property type="entry name" value="NAD(P)H-HYDRATE EPIMERASE"/>
    <property type="match status" value="1"/>
</dbReference>
<comment type="cofactor">
    <cofactor evidence="10">
        <name>K(+)</name>
        <dbReference type="ChEBI" id="CHEBI:29103"/>
    </cofactor>
    <text evidence="10">Binds 1 potassium ion per subunit.</text>
</comment>
<reference evidence="12" key="1">
    <citation type="journal article" date="2014" name="Genome Biol. Evol.">
        <title>Pangenome evidence for extensive interdomain horizontal transfer affecting lineage core and shell genes in uncultured planktonic thaumarchaeota and euryarchaeota.</title>
        <authorList>
            <person name="Deschamps P."/>
            <person name="Zivanovic Y."/>
            <person name="Moreira D."/>
            <person name="Rodriguez-Valera F."/>
            <person name="Lopez-Garcia P."/>
        </authorList>
    </citation>
    <scope>NUCLEOTIDE SEQUENCE</scope>
</reference>
<evidence type="ECO:0000256" key="3">
    <source>
        <dbReference type="ARBA" id="ARBA00012228"/>
    </source>
</evidence>
<sequence length="223" mass="24455">MCITVKQMMQIEENGHQMGFLRKFMMENAGAAAAKRIKEKYAPVWFLDTDYKKILVFAGLGNNGGDGLVIARHLAGYGANVTIFLLGEPDNIRSEECSWNWSLLEKMKSVKLLTGGNLEDLNNLEFKIIIDGILGTGIAGEIREPHASAIEFINGKVWGGVIAVDVPSGLNPDTGEANKICVNAKMTVTFHRMKVGMQKRKDMCGEIFVEKIGIPPEAEIGVL</sequence>
<dbReference type="AlphaFoldDB" id="A0A075HM15"/>
<feature type="binding site" evidence="10">
    <location>
        <position position="165"/>
    </location>
    <ligand>
        <name>(6S)-NADPHX</name>
        <dbReference type="ChEBI" id="CHEBI:64076"/>
    </ligand>
</feature>
<evidence type="ECO:0000256" key="9">
    <source>
        <dbReference type="ARBA" id="ARBA00023235"/>
    </source>
</evidence>
<feature type="domain" description="YjeF N-terminal" evidence="11">
    <location>
        <begin position="8"/>
        <end position="220"/>
    </location>
</feature>
<dbReference type="EMBL" id="KF901082">
    <property type="protein sequence ID" value="AIF17446.1"/>
    <property type="molecule type" value="Genomic_DNA"/>
</dbReference>
<keyword evidence="9 10" id="KW-0413">Isomerase</keyword>
<keyword evidence="12" id="KW-0808">Transferase</keyword>
<keyword evidence="12" id="KW-0418">Kinase</keyword>
<evidence type="ECO:0000256" key="1">
    <source>
        <dbReference type="ARBA" id="ARBA00000013"/>
    </source>
</evidence>
<evidence type="ECO:0000256" key="4">
    <source>
        <dbReference type="ARBA" id="ARBA00022723"/>
    </source>
</evidence>
<organism evidence="12">
    <name type="scientific">uncultured marine thaumarchaeote KM3_77_E10</name>
    <dbReference type="NCBI Taxonomy" id="1456287"/>
    <lineage>
        <taxon>Archaea</taxon>
        <taxon>Nitrososphaerota</taxon>
        <taxon>environmental samples</taxon>
    </lineage>
</organism>
<feature type="binding site" evidence="10">
    <location>
        <position position="131"/>
    </location>
    <ligand>
        <name>K(+)</name>
        <dbReference type="ChEBI" id="CHEBI:29103"/>
    </ligand>
</feature>
<dbReference type="InterPro" id="IPR004443">
    <property type="entry name" value="YjeF_N_dom"/>
</dbReference>
<protein>
    <recommendedName>
        <fullName evidence="3 10">NAD(P)H-hydrate epimerase</fullName>
        <ecNumber evidence="3 10">5.1.99.6</ecNumber>
    </recommendedName>
    <alternativeName>
        <fullName evidence="10">NAD(P)HX epimerase</fullName>
    </alternativeName>
</protein>
<dbReference type="PROSITE" id="PS51385">
    <property type="entry name" value="YJEF_N"/>
    <property type="match status" value="1"/>
</dbReference>
<keyword evidence="6 10" id="KW-0521">NADP</keyword>
<feature type="binding site" evidence="10">
    <location>
        <position position="168"/>
    </location>
    <ligand>
        <name>K(+)</name>
        <dbReference type="ChEBI" id="CHEBI:29103"/>
    </ligand>
</feature>
<comment type="catalytic activity">
    <reaction evidence="1 10">
        <text>(6R)-NADHX = (6S)-NADHX</text>
        <dbReference type="Rhea" id="RHEA:32215"/>
        <dbReference type="ChEBI" id="CHEBI:64074"/>
        <dbReference type="ChEBI" id="CHEBI:64075"/>
        <dbReference type="EC" id="5.1.99.6"/>
    </reaction>
</comment>
<proteinExistence type="inferred from homology"/>
<evidence type="ECO:0000256" key="8">
    <source>
        <dbReference type="ARBA" id="ARBA00023027"/>
    </source>
</evidence>
<feature type="binding site" evidence="10">
    <location>
        <position position="63"/>
    </location>
    <ligand>
        <name>K(+)</name>
        <dbReference type="ChEBI" id="CHEBI:29103"/>
    </ligand>
</feature>
<evidence type="ECO:0000256" key="7">
    <source>
        <dbReference type="ARBA" id="ARBA00022958"/>
    </source>
</evidence>
<name>A0A075HM15_9ARCH</name>
<keyword evidence="8 10" id="KW-0520">NAD</keyword>
<evidence type="ECO:0000256" key="5">
    <source>
        <dbReference type="ARBA" id="ARBA00022741"/>
    </source>
</evidence>
<gene>
    <name evidence="10" type="primary">nnrE</name>
</gene>
<feature type="binding site" evidence="10">
    <location>
        <begin position="62"/>
        <end position="66"/>
    </location>
    <ligand>
        <name>(6S)-NADPHX</name>
        <dbReference type="ChEBI" id="CHEBI:64076"/>
    </ligand>
</feature>
<comment type="catalytic activity">
    <reaction evidence="2 10">
        <text>(6R)-NADPHX = (6S)-NADPHX</text>
        <dbReference type="Rhea" id="RHEA:32227"/>
        <dbReference type="ChEBI" id="CHEBI:64076"/>
        <dbReference type="ChEBI" id="CHEBI:64077"/>
        <dbReference type="EC" id="5.1.99.6"/>
    </reaction>
</comment>
<dbReference type="GO" id="GO:0046872">
    <property type="term" value="F:metal ion binding"/>
    <property type="evidence" value="ECO:0007669"/>
    <property type="project" value="UniProtKB-KW"/>
</dbReference>
<evidence type="ECO:0000313" key="12">
    <source>
        <dbReference type="EMBL" id="AIF17446.1"/>
    </source>
</evidence>
<keyword evidence="4 10" id="KW-0479">Metal-binding</keyword>
<comment type="similarity">
    <text evidence="10">Belongs to the NnrE/AIBP family.</text>
</comment>
<evidence type="ECO:0000256" key="6">
    <source>
        <dbReference type="ARBA" id="ARBA00022857"/>
    </source>
</evidence>